<dbReference type="GeneID" id="66056129"/>
<dbReference type="Proteomes" id="UP000006906">
    <property type="component" value="Chromosome 14"/>
</dbReference>
<dbReference type="AlphaFoldDB" id="A0A2K3CX23"/>
<gene>
    <name evidence="2" type="ORF">CHLRE_14g608250v5</name>
</gene>
<protein>
    <submittedName>
        <fullName evidence="2">Uncharacterized protein</fullName>
    </submittedName>
</protein>
<feature type="transmembrane region" description="Helical" evidence="1">
    <location>
        <begin position="87"/>
        <end position="111"/>
    </location>
</feature>
<evidence type="ECO:0000313" key="2">
    <source>
        <dbReference type="EMBL" id="PNW72835.1"/>
    </source>
</evidence>
<keyword evidence="1" id="KW-0472">Membrane</keyword>
<proteinExistence type="predicted"/>
<reference evidence="2 3" key="1">
    <citation type="journal article" date="2007" name="Science">
        <title>The Chlamydomonas genome reveals the evolution of key animal and plant functions.</title>
        <authorList>
            <person name="Merchant S.S."/>
            <person name="Prochnik S.E."/>
            <person name="Vallon O."/>
            <person name="Harris E.H."/>
            <person name="Karpowicz S.J."/>
            <person name="Witman G.B."/>
            <person name="Terry A."/>
            <person name="Salamov A."/>
            <person name="Fritz-Laylin L.K."/>
            <person name="Marechal-Drouard L."/>
            <person name="Marshall W.F."/>
            <person name="Qu L.H."/>
            <person name="Nelson D.R."/>
            <person name="Sanderfoot A.A."/>
            <person name="Spalding M.H."/>
            <person name="Kapitonov V.V."/>
            <person name="Ren Q."/>
            <person name="Ferris P."/>
            <person name="Lindquist E."/>
            <person name="Shapiro H."/>
            <person name="Lucas S.M."/>
            <person name="Grimwood J."/>
            <person name="Schmutz J."/>
            <person name="Cardol P."/>
            <person name="Cerutti H."/>
            <person name="Chanfreau G."/>
            <person name="Chen C.L."/>
            <person name="Cognat V."/>
            <person name="Croft M.T."/>
            <person name="Dent R."/>
            <person name="Dutcher S."/>
            <person name="Fernandez E."/>
            <person name="Fukuzawa H."/>
            <person name="Gonzalez-Ballester D."/>
            <person name="Gonzalez-Halphen D."/>
            <person name="Hallmann A."/>
            <person name="Hanikenne M."/>
            <person name="Hippler M."/>
            <person name="Inwood W."/>
            <person name="Jabbari K."/>
            <person name="Kalanon M."/>
            <person name="Kuras R."/>
            <person name="Lefebvre P.A."/>
            <person name="Lemaire S.D."/>
            <person name="Lobanov A.V."/>
            <person name="Lohr M."/>
            <person name="Manuell A."/>
            <person name="Meier I."/>
            <person name="Mets L."/>
            <person name="Mittag M."/>
            <person name="Mittelmeier T."/>
            <person name="Moroney J.V."/>
            <person name="Moseley J."/>
            <person name="Napoli C."/>
            <person name="Nedelcu A.M."/>
            <person name="Niyogi K."/>
            <person name="Novoselov S.V."/>
            <person name="Paulsen I.T."/>
            <person name="Pazour G."/>
            <person name="Purton S."/>
            <person name="Ral J.P."/>
            <person name="Riano-Pachon D.M."/>
            <person name="Riekhof W."/>
            <person name="Rymarquis L."/>
            <person name="Schroda M."/>
            <person name="Stern D."/>
            <person name="Umen J."/>
            <person name="Willows R."/>
            <person name="Wilson N."/>
            <person name="Zimmer S.L."/>
            <person name="Allmer J."/>
            <person name="Balk J."/>
            <person name="Bisova K."/>
            <person name="Chen C.J."/>
            <person name="Elias M."/>
            <person name="Gendler K."/>
            <person name="Hauser C."/>
            <person name="Lamb M.R."/>
            <person name="Ledford H."/>
            <person name="Long J.C."/>
            <person name="Minagawa J."/>
            <person name="Page M.D."/>
            <person name="Pan J."/>
            <person name="Pootakham W."/>
            <person name="Roje S."/>
            <person name="Rose A."/>
            <person name="Stahlberg E."/>
            <person name="Terauchi A.M."/>
            <person name="Yang P."/>
            <person name="Ball S."/>
            <person name="Bowler C."/>
            <person name="Dieckmann C.L."/>
            <person name="Gladyshev V.N."/>
            <person name="Green P."/>
            <person name="Jorgensen R."/>
            <person name="Mayfield S."/>
            <person name="Mueller-Roeber B."/>
            <person name="Rajamani S."/>
            <person name="Sayre R.T."/>
            <person name="Brokstein P."/>
            <person name="Dubchak I."/>
            <person name="Goodstein D."/>
            <person name="Hornick L."/>
            <person name="Huang Y.W."/>
            <person name="Jhaveri J."/>
            <person name="Luo Y."/>
            <person name="Martinez D."/>
            <person name="Ngau W.C."/>
            <person name="Otillar B."/>
            <person name="Poliakov A."/>
            <person name="Porter A."/>
            <person name="Szajkowski L."/>
            <person name="Werner G."/>
            <person name="Zhou K."/>
            <person name="Grigoriev I.V."/>
            <person name="Rokhsar D.S."/>
            <person name="Grossman A.R."/>
        </authorList>
    </citation>
    <scope>NUCLEOTIDE SEQUENCE [LARGE SCALE GENOMIC DNA]</scope>
    <source>
        <strain evidence="3">CC-503</strain>
    </source>
</reference>
<accession>A0A2K3CX23</accession>
<dbReference type="InParanoid" id="A0A2K3CX23"/>
<evidence type="ECO:0000256" key="1">
    <source>
        <dbReference type="SAM" id="Phobius"/>
    </source>
</evidence>
<dbReference type="OrthoDB" id="10339938at2759"/>
<evidence type="ECO:0000313" key="3">
    <source>
        <dbReference type="Proteomes" id="UP000006906"/>
    </source>
</evidence>
<keyword evidence="3" id="KW-1185">Reference proteome</keyword>
<name>A0A2K3CX23_CHLRE</name>
<dbReference type="PaxDb" id="3055-EDO97559"/>
<keyword evidence="1" id="KW-0812">Transmembrane</keyword>
<dbReference type="KEGG" id="cre:CHLRE_14g608250v5"/>
<sequence length="116" mass="12462">MKACYPARLTRGTATPRCVLIAHKQPQHQKCVTGKALPPDAAPAVLETRNKLISSGIPDAQVDAILANFIPSHSSVATKEGIKELRLYLFLLLVLSVTPQSPLGTLVAALWEVVKP</sequence>
<dbReference type="ExpressionAtlas" id="A0A2K3CX23">
    <property type="expression patterns" value="baseline and differential"/>
</dbReference>
<organism evidence="2 3">
    <name type="scientific">Chlamydomonas reinhardtii</name>
    <name type="common">Chlamydomonas smithii</name>
    <dbReference type="NCBI Taxonomy" id="3055"/>
    <lineage>
        <taxon>Eukaryota</taxon>
        <taxon>Viridiplantae</taxon>
        <taxon>Chlorophyta</taxon>
        <taxon>core chlorophytes</taxon>
        <taxon>Chlorophyceae</taxon>
        <taxon>CS clade</taxon>
        <taxon>Chlamydomonadales</taxon>
        <taxon>Chlamydomonadaceae</taxon>
        <taxon>Chlamydomonas</taxon>
    </lineage>
</organism>
<keyword evidence="1" id="KW-1133">Transmembrane helix</keyword>
<dbReference type="RefSeq" id="XP_042916594.1">
    <property type="nucleotide sequence ID" value="XM_043069921.1"/>
</dbReference>
<dbReference type="EMBL" id="CM008975">
    <property type="protein sequence ID" value="PNW72835.1"/>
    <property type="molecule type" value="Genomic_DNA"/>
</dbReference>
<dbReference type="Gramene" id="PNW72835">
    <property type="protein sequence ID" value="PNW72835"/>
    <property type="gene ID" value="CHLRE_14g608250v5"/>
</dbReference>